<proteinExistence type="predicted"/>
<reference evidence="8" key="2">
    <citation type="submission" date="2002-12" db="EMBL/GenBank/DDBJ databases">
        <title>Rice Genomic Sequence.</title>
        <authorList>
            <person name="Wing R.A."/>
            <person name="Yu Y."/>
            <person name="Soderlund C."/>
            <person name="Kim H.-R."/>
            <person name="Rambo T."/>
            <person name="Saski C."/>
            <person name="Currie J."/>
            <person name="Collura K."/>
        </authorList>
    </citation>
    <scope>NUCLEOTIDE SEQUENCE</scope>
</reference>
<feature type="domain" description="RST" evidence="7">
    <location>
        <begin position="395"/>
        <end position="476"/>
    </location>
</feature>
<evidence type="ECO:0008006" key="11">
    <source>
        <dbReference type="Google" id="ProtNLM"/>
    </source>
</evidence>
<evidence type="ECO:0000256" key="4">
    <source>
        <dbReference type="ARBA" id="ARBA00023242"/>
    </source>
</evidence>
<evidence type="ECO:0000313" key="8">
    <source>
        <dbReference type="EMBL" id="AAO00681.1"/>
    </source>
</evidence>
<dbReference type="PROSITE" id="PS51059">
    <property type="entry name" value="PARP_CATALYTIC"/>
    <property type="match status" value="1"/>
</dbReference>
<dbReference type="PROSITE" id="PS51879">
    <property type="entry name" value="RST"/>
    <property type="match status" value="1"/>
</dbReference>
<dbReference type="InterPro" id="IPR044964">
    <property type="entry name" value="RCD1/SRO1-5"/>
</dbReference>
<evidence type="ECO:0000259" key="7">
    <source>
        <dbReference type="PROSITE" id="PS51879"/>
    </source>
</evidence>
<keyword evidence="3" id="KW-0346">Stress response</keyword>
<dbReference type="Proteomes" id="UP000000763">
    <property type="component" value="Chromosome 3"/>
</dbReference>
<dbReference type="SUPFAM" id="SSF56399">
    <property type="entry name" value="ADP-ribosylation"/>
    <property type="match status" value="1"/>
</dbReference>
<evidence type="ECO:0000256" key="5">
    <source>
        <dbReference type="SAM" id="MobiDB-lite"/>
    </source>
</evidence>
<dbReference type="PANTHER" id="PTHR32263:SF19">
    <property type="entry name" value="OS03G0230300 PROTEIN"/>
    <property type="match status" value="1"/>
</dbReference>
<dbReference type="AlphaFoldDB" id="Q8GS33"/>
<dbReference type="InterPro" id="IPR012317">
    <property type="entry name" value="Poly(ADP-ribose)pol_cat_dom"/>
</dbReference>
<evidence type="ECO:0000256" key="3">
    <source>
        <dbReference type="ARBA" id="ARBA00023016"/>
    </source>
</evidence>
<dbReference type="EMBL" id="AC105927">
    <property type="protein sequence ID" value="AAO06957.1"/>
    <property type="molecule type" value="Genomic_DNA"/>
</dbReference>
<dbReference type="Gene3D" id="3.90.228.10">
    <property type="match status" value="1"/>
</dbReference>
<sequence length="476" mass="52117">MDFSGDVKPAIHRPSVAAARGGGNGGAIPLLRGWQAFRRSGAPARLLCFEGGAWADVAGEVVGLLRRAFMEGKAVCEAACGGRVFLFDFMRMVRIDEATAEEAALGWIDDRGACFFPAPEGGRKRKRERDEAGSEVKGEDRRRRQPAAEEEDGDEASSGVEERSGESRPEADEPDRKKARGTLWGKAVRLDEADKFYKVVEKLFVSRMAPVAAARGVAITAVHKVAQGPRARAFHLQGQLLAAARGVGDGSNAKFAWYGAPAADVAAAVEHGFGRTNGQFLGGRAHGDGVHLSPPQYPHASAMLTKPDENGEAHIVLCRVLMGRPEAVPASSPQFHPSSDEYDSAVDNLENPRWYVVWSTDMNTRILPEYVVSFRWPNLPQMEGSSGLGSKLKKPSPAATRDMFPMLLTEIQRFVPSPKLQTLQRTYNCFKLTQNNPFALMIMPRGQMKKDQFIRFLRSHIGDNVLTTVAKKLRGY</sequence>
<feature type="region of interest" description="Disordered" evidence="5">
    <location>
        <begin position="119"/>
        <end position="179"/>
    </location>
</feature>
<keyword evidence="2" id="KW-0217">Developmental protein</keyword>
<reference evidence="9" key="1">
    <citation type="submission" date="2002-12" db="EMBL/GenBank/DDBJ databases">
        <title>Rice Genomic Sequence.</title>
        <authorList>
            <person name="Wing R.A."/>
            <person name="Yu Y."/>
            <person name="Soderlund C."/>
            <person name="Kim H.-R."/>
            <person name="Rambo T."/>
            <person name="Currie J."/>
            <person name="Collura K."/>
        </authorList>
    </citation>
    <scope>NUCLEOTIDE SEQUENCE</scope>
</reference>
<accession>Q8GS33</accession>
<feature type="compositionally biased region" description="Basic and acidic residues" evidence="5">
    <location>
        <begin position="160"/>
        <end position="176"/>
    </location>
</feature>
<keyword evidence="4" id="KW-0539">Nucleus</keyword>
<dbReference type="Pfam" id="PF23467">
    <property type="entry name" value="WWE_5"/>
    <property type="match status" value="1"/>
</dbReference>
<evidence type="ECO:0000256" key="1">
    <source>
        <dbReference type="ARBA" id="ARBA00004123"/>
    </source>
</evidence>
<comment type="subcellular location">
    <subcellularLocation>
        <location evidence="1">Nucleus</location>
    </subcellularLocation>
</comment>
<dbReference type="EMBL" id="AC135157">
    <property type="protein sequence ID" value="AAO00681.1"/>
    <property type="molecule type" value="Genomic_DNA"/>
</dbReference>
<dbReference type="InterPro" id="IPR057823">
    <property type="entry name" value="WWE_RCD1"/>
</dbReference>
<feature type="domain" description="PARP catalytic" evidence="6">
    <location>
        <begin position="173"/>
        <end position="395"/>
    </location>
</feature>
<name>Q8GS33_ORYSJ</name>
<protein>
    <recommendedName>
        <fullName evidence="11">Poly [ADP-ribose] polymerase</fullName>
    </recommendedName>
</protein>
<reference evidence="10" key="3">
    <citation type="journal article" date="2005" name="Nature">
        <title>The map-based sequence of the rice genome.</title>
        <authorList>
            <consortium name="International rice genome sequencing project (IRGSP)"/>
            <person name="Matsumoto T."/>
            <person name="Wu J."/>
            <person name="Kanamori H."/>
            <person name="Katayose Y."/>
            <person name="Fujisawa M."/>
            <person name="Namiki N."/>
            <person name="Mizuno H."/>
            <person name="Yamamoto K."/>
            <person name="Antonio B.A."/>
            <person name="Baba T."/>
            <person name="Sakata K."/>
            <person name="Nagamura Y."/>
            <person name="Aoki H."/>
            <person name="Arikawa K."/>
            <person name="Arita K."/>
            <person name="Bito T."/>
            <person name="Chiden Y."/>
            <person name="Fujitsuka N."/>
            <person name="Fukunaka R."/>
            <person name="Hamada M."/>
            <person name="Harada C."/>
            <person name="Hayashi A."/>
            <person name="Hijishita S."/>
            <person name="Honda M."/>
            <person name="Hosokawa S."/>
            <person name="Ichikawa Y."/>
            <person name="Idonuma A."/>
            <person name="Iijima M."/>
            <person name="Ikeda M."/>
            <person name="Ikeno M."/>
            <person name="Ito K."/>
            <person name="Ito S."/>
            <person name="Ito T."/>
            <person name="Ito Y."/>
            <person name="Ito Y."/>
            <person name="Iwabuchi A."/>
            <person name="Kamiya K."/>
            <person name="Karasawa W."/>
            <person name="Kurita K."/>
            <person name="Katagiri S."/>
            <person name="Kikuta A."/>
            <person name="Kobayashi H."/>
            <person name="Kobayashi N."/>
            <person name="Machita K."/>
            <person name="Maehara T."/>
            <person name="Masukawa M."/>
            <person name="Mizubayashi T."/>
            <person name="Mukai Y."/>
            <person name="Nagasaki H."/>
            <person name="Nagata Y."/>
            <person name="Naito S."/>
            <person name="Nakashima M."/>
            <person name="Nakama Y."/>
            <person name="Nakamichi Y."/>
            <person name="Nakamura M."/>
            <person name="Meguro A."/>
            <person name="Negishi M."/>
            <person name="Ohta I."/>
            <person name="Ohta T."/>
            <person name="Okamoto M."/>
            <person name="Ono N."/>
            <person name="Saji S."/>
            <person name="Sakaguchi M."/>
            <person name="Sakai K."/>
            <person name="Shibata M."/>
            <person name="Shimokawa T."/>
            <person name="Song J."/>
            <person name="Takazaki Y."/>
            <person name="Terasawa K."/>
            <person name="Tsugane M."/>
            <person name="Tsuji K."/>
            <person name="Ueda S."/>
            <person name="Waki K."/>
            <person name="Yamagata H."/>
            <person name="Yamamoto M."/>
            <person name="Yamamoto S."/>
            <person name="Yamane H."/>
            <person name="Yoshiki S."/>
            <person name="Yoshihara R."/>
            <person name="Yukawa K."/>
            <person name="Zhong H."/>
            <person name="Yano M."/>
            <person name="Yuan Q."/>
            <person name="Ouyang S."/>
            <person name="Liu J."/>
            <person name="Jones K.M."/>
            <person name="Gansberger K."/>
            <person name="Moffat K."/>
            <person name="Hill J."/>
            <person name="Bera J."/>
            <person name="Fadrosh D."/>
            <person name="Jin S."/>
            <person name="Johri S."/>
            <person name="Kim M."/>
            <person name="Overton L."/>
            <person name="Reardon M."/>
            <person name="Tsitrin T."/>
            <person name="Vuong H."/>
            <person name="Weaver B."/>
            <person name="Ciecko A."/>
            <person name="Tallon L."/>
            <person name="Jackson J."/>
            <person name="Pai G."/>
            <person name="Aken S.V."/>
            <person name="Utterback T."/>
            <person name="Reidmuller S."/>
            <person name="Feldblyum T."/>
            <person name="Hsiao J."/>
            <person name="Zismann V."/>
            <person name="Iobst S."/>
            <person name="de Vazeille A.R."/>
            <person name="Buell C.R."/>
            <person name="Ying K."/>
            <person name="Li Y."/>
            <person name="Lu T."/>
            <person name="Huang Y."/>
            <person name="Zhao Q."/>
            <person name="Feng Q."/>
            <person name="Zhang L."/>
            <person name="Zhu J."/>
            <person name="Weng Q."/>
            <person name="Mu J."/>
            <person name="Lu Y."/>
            <person name="Fan D."/>
            <person name="Liu Y."/>
            <person name="Guan J."/>
            <person name="Zhang Y."/>
            <person name="Yu S."/>
            <person name="Liu X."/>
            <person name="Zhang Y."/>
            <person name="Hong G."/>
            <person name="Han B."/>
            <person name="Choisne N."/>
            <person name="Demange N."/>
            <person name="Orjeda G."/>
            <person name="Samain S."/>
            <person name="Cattolico L."/>
            <person name="Pelletier E."/>
            <person name="Couloux A."/>
            <person name="Segurens B."/>
            <person name="Wincker P."/>
            <person name="D'Hont A."/>
            <person name="Scarpelli C."/>
            <person name="Weissenbach J."/>
            <person name="Salanoubat M."/>
            <person name="Quetier F."/>
            <person name="Yu Y."/>
            <person name="Kim H.R."/>
            <person name="Rambo T."/>
            <person name="Currie J."/>
            <person name="Collura K."/>
            <person name="Luo M."/>
            <person name="Yang T."/>
            <person name="Ammiraju J.S.S."/>
            <person name="Engler F."/>
            <person name="Soderlund C."/>
            <person name="Wing R.A."/>
            <person name="Palmer L.E."/>
            <person name="de la Bastide M."/>
            <person name="Spiegel L."/>
            <person name="Nascimento L."/>
            <person name="Zutavern T."/>
            <person name="O'Shaughnessy A."/>
            <person name="Dike S."/>
            <person name="Dedhia N."/>
            <person name="Preston R."/>
            <person name="Balija V."/>
            <person name="McCombie W.R."/>
            <person name="Chow T."/>
            <person name="Chen H."/>
            <person name="Chung M."/>
            <person name="Chen C."/>
            <person name="Shaw J."/>
            <person name="Wu H."/>
            <person name="Hsiao K."/>
            <person name="Chao Y."/>
            <person name="Chu M."/>
            <person name="Cheng C."/>
            <person name="Hour A."/>
            <person name="Lee P."/>
            <person name="Lin S."/>
            <person name="Lin Y."/>
            <person name="Liou J."/>
            <person name="Liu S."/>
            <person name="Hsing Y."/>
            <person name="Raghuvanshi S."/>
            <person name="Mohanty A."/>
            <person name="Bharti A.K."/>
            <person name="Gaur A."/>
            <person name="Gupta V."/>
            <person name="Kumar D."/>
            <person name="Ravi V."/>
            <person name="Vij S."/>
            <person name="Kapur A."/>
            <person name="Khurana P."/>
            <person name="Khurana P."/>
            <person name="Khurana J.P."/>
            <person name="Tyagi A.K."/>
            <person name="Gaikwad K."/>
            <person name="Singh A."/>
            <person name="Dalal V."/>
            <person name="Srivastava S."/>
            <person name="Dixit A."/>
            <person name="Pal A.K."/>
            <person name="Ghazi I.A."/>
            <person name="Yadav M."/>
            <person name="Pandit A."/>
            <person name="Bhargava A."/>
            <person name="Sureshbabu K."/>
            <person name="Batra K."/>
            <person name="Sharma T.R."/>
            <person name="Mohapatra T."/>
            <person name="Singh N.K."/>
            <person name="Messing J."/>
            <person name="Nelson A.B."/>
            <person name="Fuks G."/>
            <person name="Kavchok S."/>
            <person name="Keizer G."/>
            <person name="Linton E."/>
            <person name="Llaca V."/>
            <person name="Song R."/>
            <person name="Tanyolac B."/>
            <person name="Young S."/>
            <person name="Ho-Il K."/>
            <person name="Hahn J.H."/>
            <person name="Sangsakoo G."/>
            <person name="Vanavichit A."/>
            <person name="de Mattos Luiz.A.T."/>
            <person name="Zimmer P.D."/>
            <person name="Malone G."/>
            <person name="Dellagostin O."/>
            <person name="de Oliveira A.C."/>
            <person name="Bevan M."/>
            <person name="Bancroft I."/>
            <person name="Minx P."/>
            <person name="Cordum H."/>
            <person name="Wilson R."/>
            <person name="Cheng Z."/>
            <person name="Jin W."/>
            <person name="Jiang J."/>
            <person name="Leong S.A."/>
            <person name="Iwama H."/>
            <person name="Gojobori T."/>
            <person name="Itoh T."/>
            <person name="Niimura Y."/>
            <person name="Fujii Y."/>
            <person name="Habara T."/>
            <person name="Sakai H."/>
            <person name="Sato Y."/>
            <person name="Wilson G."/>
            <person name="Kumar K."/>
            <person name="McCouch S."/>
            <person name="Juretic N."/>
            <person name="Hoen D."/>
            <person name="Wright S."/>
            <person name="Bruskiewich R."/>
            <person name="Bureau T."/>
            <person name="Miyao A."/>
            <person name="Hirochika H."/>
            <person name="Nishikawa T."/>
            <person name="Kadowaki K."/>
            <person name="Sugiura M."/>
            <person name="Burr B."/>
            <person name="Sasaki T."/>
        </authorList>
    </citation>
    <scope>NUCLEOTIDE SEQUENCE [LARGE SCALE GENOMIC DNA]</scope>
    <source>
        <strain evidence="10">cv. Nipponbare</strain>
    </source>
</reference>
<evidence type="ECO:0000259" key="6">
    <source>
        <dbReference type="PROSITE" id="PS51059"/>
    </source>
</evidence>
<feature type="compositionally biased region" description="Basic and acidic residues" evidence="5">
    <location>
        <begin position="128"/>
        <end position="142"/>
    </location>
</feature>
<evidence type="ECO:0000256" key="2">
    <source>
        <dbReference type="ARBA" id="ARBA00022473"/>
    </source>
</evidence>
<dbReference type="GO" id="GO:0005634">
    <property type="term" value="C:nucleus"/>
    <property type="evidence" value="ECO:0007669"/>
    <property type="project" value="UniProtKB-SubCell"/>
</dbReference>
<dbReference type="GO" id="GO:0003950">
    <property type="term" value="F:NAD+ poly-ADP-ribosyltransferase activity"/>
    <property type="evidence" value="ECO:0007669"/>
    <property type="project" value="InterPro"/>
</dbReference>
<evidence type="ECO:0000313" key="10">
    <source>
        <dbReference type="Proteomes" id="UP000000763"/>
    </source>
</evidence>
<reference evidence="10" key="4">
    <citation type="journal article" date="2008" name="Nucleic Acids Res.">
        <title>The rice annotation project database (RAP-DB): 2008 update.</title>
        <authorList>
            <consortium name="The rice annotation project (RAP)"/>
        </authorList>
    </citation>
    <scope>GENOME REANNOTATION</scope>
    <source>
        <strain evidence="10">cv. Nipponbare</strain>
    </source>
</reference>
<gene>
    <name evidence="9" type="primary">OJ1781E12.5</name>
    <name evidence="8" type="ORF">OJ1017C11.2</name>
</gene>
<dbReference type="PANTHER" id="PTHR32263">
    <property type="entry name" value="INACTIVE POLY [ADP-RIBOSE] POLYMERASE SRO4-RELATED"/>
    <property type="match status" value="1"/>
</dbReference>
<dbReference type="InterPro" id="IPR022003">
    <property type="entry name" value="RST"/>
</dbReference>
<organism evidence="8 10">
    <name type="scientific">Oryza sativa subsp. japonica</name>
    <name type="common">Rice</name>
    <dbReference type="NCBI Taxonomy" id="39947"/>
    <lineage>
        <taxon>Eukaryota</taxon>
        <taxon>Viridiplantae</taxon>
        <taxon>Streptophyta</taxon>
        <taxon>Embryophyta</taxon>
        <taxon>Tracheophyta</taxon>
        <taxon>Spermatophyta</taxon>
        <taxon>Magnoliopsida</taxon>
        <taxon>Liliopsida</taxon>
        <taxon>Poales</taxon>
        <taxon>Poaceae</taxon>
        <taxon>BOP clade</taxon>
        <taxon>Oryzoideae</taxon>
        <taxon>Oryzeae</taxon>
        <taxon>Oryzinae</taxon>
        <taxon>Oryza</taxon>
        <taxon>Oryza sativa</taxon>
    </lineage>
</organism>
<evidence type="ECO:0000313" key="9">
    <source>
        <dbReference type="EMBL" id="AAO06957.1"/>
    </source>
</evidence>